<evidence type="ECO:0000313" key="2">
    <source>
        <dbReference type="Proteomes" id="UP000467124"/>
    </source>
</evidence>
<proteinExistence type="predicted"/>
<protein>
    <submittedName>
        <fullName evidence="1">Uncharacterized protein</fullName>
    </submittedName>
</protein>
<dbReference type="AlphaFoldDB" id="A0A7K2ILC2"/>
<dbReference type="EMBL" id="WWHY01000001">
    <property type="protein sequence ID" value="MYR30753.1"/>
    <property type="molecule type" value="Genomic_DNA"/>
</dbReference>
<dbReference type="RefSeq" id="WP_161109959.1">
    <property type="nucleotide sequence ID" value="NZ_JBHXVI010000018.1"/>
</dbReference>
<sequence length="61" mass="6953">MVKKTEELLIIRKLAEQADVAWGEGDEAKATFYSQQAHTRALALFIQSNGQFTRNLEESIR</sequence>
<reference evidence="1 2" key="1">
    <citation type="journal article" date="2019" name="Nat. Commun.">
        <title>The antimicrobial potential of Streptomyces from insect microbiomes.</title>
        <authorList>
            <person name="Chevrette M.G."/>
            <person name="Carlson C.M."/>
            <person name="Ortega H.E."/>
            <person name="Thomas C."/>
            <person name="Ananiev G.E."/>
            <person name="Barns K.J."/>
            <person name="Book A.J."/>
            <person name="Cagnazzo J."/>
            <person name="Carlos C."/>
            <person name="Flanigan W."/>
            <person name="Grubbs K.J."/>
            <person name="Horn H.A."/>
            <person name="Hoffmann F.M."/>
            <person name="Klassen J.L."/>
            <person name="Knack J.J."/>
            <person name="Lewin G.R."/>
            <person name="McDonald B.R."/>
            <person name="Muller L."/>
            <person name="Melo W.G.P."/>
            <person name="Pinto-Tomas A.A."/>
            <person name="Schmitz A."/>
            <person name="Wendt-Pienkowski E."/>
            <person name="Wildman S."/>
            <person name="Zhao M."/>
            <person name="Zhang F."/>
            <person name="Bugni T.S."/>
            <person name="Andes D.R."/>
            <person name="Pupo M.T."/>
            <person name="Currie C.R."/>
        </authorList>
    </citation>
    <scope>NUCLEOTIDE SEQUENCE [LARGE SCALE GENOMIC DNA]</scope>
    <source>
        <strain evidence="1 2">SID5840</strain>
    </source>
</reference>
<evidence type="ECO:0000313" key="1">
    <source>
        <dbReference type="EMBL" id="MYR30753.1"/>
    </source>
</evidence>
<name>A0A7K2ILC2_9ACTN</name>
<accession>A0A7K2ILC2</accession>
<comment type="caution">
    <text evidence="1">The sequence shown here is derived from an EMBL/GenBank/DDBJ whole genome shotgun (WGS) entry which is preliminary data.</text>
</comment>
<organism evidence="1 2">
    <name type="scientific">Nocardiopsis alba</name>
    <dbReference type="NCBI Taxonomy" id="53437"/>
    <lineage>
        <taxon>Bacteria</taxon>
        <taxon>Bacillati</taxon>
        <taxon>Actinomycetota</taxon>
        <taxon>Actinomycetes</taxon>
        <taxon>Streptosporangiales</taxon>
        <taxon>Nocardiopsidaceae</taxon>
        <taxon>Nocardiopsis</taxon>
    </lineage>
</organism>
<dbReference type="Proteomes" id="UP000467124">
    <property type="component" value="Unassembled WGS sequence"/>
</dbReference>
<gene>
    <name evidence="1" type="ORF">GTW20_00360</name>
</gene>